<dbReference type="PANTHER" id="PTHR43000">
    <property type="entry name" value="DTDP-D-GLUCOSE 4,6-DEHYDRATASE-RELATED"/>
    <property type="match status" value="1"/>
</dbReference>
<protein>
    <submittedName>
        <fullName evidence="3">UDP-glucose 4-epimerase</fullName>
    </submittedName>
</protein>
<dbReference type="EMBL" id="SNYF01000005">
    <property type="protein sequence ID" value="TDQ19374.1"/>
    <property type="molecule type" value="Genomic_DNA"/>
</dbReference>
<comment type="similarity">
    <text evidence="1">Belongs to the NAD(P)-dependent epimerase/dehydratase family.</text>
</comment>
<evidence type="ECO:0000259" key="2">
    <source>
        <dbReference type="Pfam" id="PF01370"/>
    </source>
</evidence>
<dbReference type="Pfam" id="PF01370">
    <property type="entry name" value="Epimerase"/>
    <property type="match status" value="1"/>
</dbReference>
<dbReference type="InterPro" id="IPR036291">
    <property type="entry name" value="NAD(P)-bd_dom_sf"/>
</dbReference>
<accession>A0A4R6TD42</accession>
<feature type="domain" description="NAD-dependent epimerase/dehydratase" evidence="2">
    <location>
        <begin position="4"/>
        <end position="229"/>
    </location>
</feature>
<dbReference type="RefSeq" id="WP_166637264.1">
    <property type="nucleotide sequence ID" value="NZ_SNYF01000005.1"/>
</dbReference>
<evidence type="ECO:0000256" key="1">
    <source>
        <dbReference type="ARBA" id="ARBA00007637"/>
    </source>
</evidence>
<proteinExistence type="inferred from homology"/>
<dbReference type="SUPFAM" id="SSF51735">
    <property type="entry name" value="NAD(P)-binding Rossmann-fold domains"/>
    <property type="match status" value="1"/>
</dbReference>
<dbReference type="AlphaFoldDB" id="A0A4R6TD42"/>
<keyword evidence="4" id="KW-1185">Reference proteome</keyword>
<evidence type="ECO:0000313" key="4">
    <source>
        <dbReference type="Proteomes" id="UP000294535"/>
    </source>
</evidence>
<dbReference type="Gene3D" id="3.40.50.720">
    <property type="entry name" value="NAD(P)-binding Rossmann-like Domain"/>
    <property type="match status" value="1"/>
</dbReference>
<reference evidence="3 4" key="1">
    <citation type="submission" date="2019-03" db="EMBL/GenBank/DDBJ databases">
        <title>Genomic Encyclopedia of Type Strains, Phase III (KMG-III): the genomes of soil and plant-associated and newly described type strains.</title>
        <authorList>
            <person name="Whitman W."/>
        </authorList>
    </citation>
    <scope>NUCLEOTIDE SEQUENCE [LARGE SCALE GENOMIC DNA]</scope>
    <source>
        <strain evidence="3 4">CECT 8446</strain>
    </source>
</reference>
<dbReference type="InterPro" id="IPR001509">
    <property type="entry name" value="Epimerase_deHydtase"/>
</dbReference>
<gene>
    <name evidence="3" type="ORF">DFQ04_1195</name>
</gene>
<evidence type="ECO:0000313" key="3">
    <source>
        <dbReference type="EMBL" id="TDQ19374.1"/>
    </source>
</evidence>
<organism evidence="3 4">
    <name type="scientific">Algoriphagus boseongensis</name>
    <dbReference type="NCBI Taxonomy" id="1442587"/>
    <lineage>
        <taxon>Bacteria</taxon>
        <taxon>Pseudomonadati</taxon>
        <taxon>Bacteroidota</taxon>
        <taxon>Cytophagia</taxon>
        <taxon>Cytophagales</taxon>
        <taxon>Cyclobacteriaceae</taxon>
        <taxon>Algoriphagus</taxon>
    </lineage>
</organism>
<name>A0A4R6TD42_9BACT</name>
<dbReference type="Proteomes" id="UP000294535">
    <property type="component" value="Unassembled WGS sequence"/>
</dbReference>
<sequence length="303" mass="33509">MKHILVLGSEGFIGRHVVTAAIQQGHHVYGVDIADKMPAAYNYEKLSLLSADIDLFLSAHPFDIIINCAGSGNVGFSVQHPLTDFDLNTRSVVFILEAVRKHQPAATYVHVSSAAVYGNPHTLPVTETAQLQPVSPYGYHKWMSEMVCREYAALYGLRSAIARPFSVYGPGLQKQLLWDLFQKASRQQEIVLWGTGEETRDFIFVEDAANALLRMGTLETGTSTVYNLAYGQPVTVRHAAGLLMESLGWNRTIHFNGEVKEGDPRFWQADISAIRAIGFEPSVSLVEGFKLTAAWLLSLKESQ</sequence>
<comment type="caution">
    <text evidence="3">The sequence shown here is derived from an EMBL/GenBank/DDBJ whole genome shotgun (WGS) entry which is preliminary data.</text>
</comment>